<dbReference type="InterPro" id="IPR007138">
    <property type="entry name" value="ABM_dom"/>
</dbReference>
<evidence type="ECO:0000313" key="2">
    <source>
        <dbReference type="EMBL" id="TWG11561.1"/>
    </source>
</evidence>
<name>A0A561VIW6_ACTTI</name>
<evidence type="ECO:0000259" key="1">
    <source>
        <dbReference type="PROSITE" id="PS51725"/>
    </source>
</evidence>
<protein>
    <submittedName>
        <fullName evidence="2">Quinol monooxygenase YgiN</fullName>
    </submittedName>
</protein>
<dbReference type="PANTHER" id="PTHR33336:SF3">
    <property type="entry name" value="ABM DOMAIN-CONTAINING PROTEIN"/>
    <property type="match status" value="1"/>
</dbReference>
<keyword evidence="2" id="KW-0503">Monooxygenase</keyword>
<dbReference type="PROSITE" id="PS51725">
    <property type="entry name" value="ABM"/>
    <property type="match status" value="1"/>
</dbReference>
<evidence type="ECO:0000313" key="3">
    <source>
        <dbReference type="Proteomes" id="UP000320239"/>
    </source>
</evidence>
<dbReference type="InterPro" id="IPR050744">
    <property type="entry name" value="AI-2_Isomerase_LsrG"/>
</dbReference>
<gene>
    <name evidence="2" type="ORF">FHX34_106291</name>
</gene>
<dbReference type="GO" id="GO:0004497">
    <property type="term" value="F:monooxygenase activity"/>
    <property type="evidence" value="ECO:0007669"/>
    <property type="project" value="UniProtKB-KW"/>
</dbReference>
<dbReference type="AlphaFoldDB" id="A0A561VIW6"/>
<reference evidence="2 3" key="1">
    <citation type="submission" date="2019-06" db="EMBL/GenBank/DDBJ databases">
        <title>Sequencing the genomes of 1000 actinobacteria strains.</title>
        <authorList>
            <person name="Klenk H.-P."/>
        </authorList>
    </citation>
    <scope>NUCLEOTIDE SEQUENCE [LARGE SCALE GENOMIC DNA]</scope>
    <source>
        <strain evidence="2 3">DSM 43866</strain>
    </source>
</reference>
<keyword evidence="3" id="KW-1185">Reference proteome</keyword>
<dbReference type="EMBL" id="VIWY01000006">
    <property type="protein sequence ID" value="TWG11561.1"/>
    <property type="molecule type" value="Genomic_DNA"/>
</dbReference>
<comment type="caution">
    <text evidence="2">The sequence shown here is derived from an EMBL/GenBank/DDBJ whole genome shotgun (WGS) entry which is preliminary data.</text>
</comment>
<dbReference type="Gene3D" id="3.30.70.100">
    <property type="match status" value="1"/>
</dbReference>
<dbReference type="Pfam" id="PF03992">
    <property type="entry name" value="ABM"/>
    <property type="match status" value="1"/>
</dbReference>
<dbReference type="SUPFAM" id="SSF54909">
    <property type="entry name" value="Dimeric alpha+beta barrel"/>
    <property type="match status" value="1"/>
</dbReference>
<accession>A0A561VIW6</accession>
<proteinExistence type="predicted"/>
<organism evidence="2 3">
    <name type="scientific">Actinoplanes teichomyceticus</name>
    <dbReference type="NCBI Taxonomy" id="1867"/>
    <lineage>
        <taxon>Bacteria</taxon>
        <taxon>Bacillati</taxon>
        <taxon>Actinomycetota</taxon>
        <taxon>Actinomycetes</taxon>
        <taxon>Micromonosporales</taxon>
        <taxon>Micromonosporaceae</taxon>
        <taxon>Actinoplanes</taxon>
    </lineage>
</organism>
<sequence length="97" mass="10676">MAVCVAILRAEPEHAEEVERTIRDIAAATRDEPGALAFVLHRQGADTFIVYEKYADEAARDAHFAAPYVAGFVARFPELLAGEPQIEFAEELVGFAR</sequence>
<dbReference type="OrthoDB" id="3695636at2"/>
<dbReference type="Proteomes" id="UP000320239">
    <property type="component" value="Unassembled WGS sequence"/>
</dbReference>
<keyword evidence="2" id="KW-0560">Oxidoreductase</keyword>
<dbReference type="InterPro" id="IPR011008">
    <property type="entry name" value="Dimeric_a/b-barrel"/>
</dbReference>
<feature type="domain" description="ABM" evidence="1">
    <location>
        <begin position="2"/>
        <end position="88"/>
    </location>
</feature>
<dbReference type="PANTHER" id="PTHR33336">
    <property type="entry name" value="QUINOL MONOOXYGENASE YGIN-RELATED"/>
    <property type="match status" value="1"/>
</dbReference>